<reference evidence="3" key="1">
    <citation type="journal article" date="2011" name="Proc. Natl. Acad. Sci. U.S.A.">
        <title>Obligate biotrophy features unraveled by the genomic analysis of rust fungi.</title>
        <authorList>
            <person name="Duplessis S."/>
            <person name="Cuomo C.A."/>
            <person name="Lin Y.-C."/>
            <person name="Aerts A."/>
            <person name="Tisserant E."/>
            <person name="Veneault-Fourrey C."/>
            <person name="Joly D.L."/>
            <person name="Hacquard S."/>
            <person name="Amselem J."/>
            <person name="Cantarel B.L."/>
            <person name="Chiu R."/>
            <person name="Coutinho P.M."/>
            <person name="Feau N."/>
            <person name="Field M."/>
            <person name="Frey P."/>
            <person name="Gelhaye E."/>
            <person name="Goldberg J."/>
            <person name="Grabherr M.G."/>
            <person name="Kodira C.D."/>
            <person name="Kohler A."/>
            <person name="Kuees U."/>
            <person name="Lindquist E.A."/>
            <person name="Lucas S.M."/>
            <person name="Mago R."/>
            <person name="Mauceli E."/>
            <person name="Morin E."/>
            <person name="Murat C."/>
            <person name="Pangilinan J.L."/>
            <person name="Park R."/>
            <person name="Pearson M."/>
            <person name="Quesneville H."/>
            <person name="Rouhier N."/>
            <person name="Sakthikumar S."/>
            <person name="Salamov A.A."/>
            <person name="Schmutz J."/>
            <person name="Selles B."/>
            <person name="Shapiro H."/>
            <person name="Tanguay P."/>
            <person name="Tuskan G.A."/>
            <person name="Henrissat B."/>
            <person name="Van de Peer Y."/>
            <person name="Rouze P."/>
            <person name="Ellis J.G."/>
            <person name="Dodds P.N."/>
            <person name="Schein J.E."/>
            <person name="Zhong S."/>
            <person name="Hamelin R.C."/>
            <person name="Grigoriev I.V."/>
            <person name="Szabo L.J."/>
            <person name="Martin F."/>
        </authorList>
    </citation>
    <scope>NUCLEOTIDE SEQUENCE [LARGE SCALE GENOMIC DNA]</scope>
    <source>
        <strain evidence="3">98AG31 / pathotype 3-4-7</strain>
    </source>
</reference>
<dbReference type="EMBL" id="GL883116">
    <property type="protein sequence ID" value="EGG04809.1"/>
    <property type="molecule type" value="Genomic_DNA"/>
</dbReference>
<accession>F4RS79</accession>
<organism evidence="3">
    <name type="scientific">Melampsora larici-populina (strain 98AG31 / pathotype 3-4-7)</name>
    <name type="common">Poplar leaf rust fungus</name>
    <dbReference type="NCBI Taxonomy" id="747676"/>
    <lineage>
        <taxon>Eukaryota</taxon>
        <taxon>Fungi</taxon>
        <taxon>Dikarya</taxon>
        <taxon>Basidiomycota</taxon>
        <taxon>Pucciniomycotina</taxon>
        <taxon>Pucciniomycetes</taxon>
        <taxon>Pucciniales</taxon>
        <taxon>Melampsoraceae</taxon>
        <taxon>Melampsora</taxon>
    </lineage>
</organism>
<dbReference type="GeneID" id="18930289"/>
<dbReference type="KEGG" id="mlr:MELLADRAFT_64638"/>
<evidence type="ECO:0000313" key="2">
    <source>
        <dbReference type="EMBL" id="EGG04809.1"/>
    </source>
</evidence>
<gene>
    <name evidence="2" type="ORF">MELLADRAFT_64638</name>
</gene>
<name>F4RS79_MELLP</name>
<feature type="compositionally biased region" description="Polar residues" evidence="1">
    <location>
        <begin position="1"/>
        <end position="12"/>
    </location>
</feature>
<feature type="region of interest" description="Disordered" evidence="1">
    <location>
        <begin position="1"/>
        <end position="84"/>
    </location>
</feature>
<dbReference type="Proteomes" id="UP000001072">
    <property type="component" value="Unassembled WGS sequence"/>
</dbReference>
<feature type="compositionally biased region" description="Basic residues" evidence="1">
    <location>
        <begin position="49"/>
        <end position="63"/>
    </location>
</feature>
<dbReference type="HOGENOM" id="CLU_1993114_0_0_1"/>
<proteinExistence type="predicted"/>
<keyword evidence="3" id="KW-1185">Reference proteome</keyword>
<dbReference type="VEuPathDB" id="FungiDB:MELLADRAFT_64638"/>
<dbReference type="InParanoid" id="F4RS79"/>
<protein>
    <submittedName>
        <fullName evidence="2">Uncharacterized protein</fullName>
    </submittedName>
</protein>
<sequence length="125" mass="13938">MEQTILQENLATANAPKYSGYDSDLTDLEDLNPAPVPAKKPNAPQLSKKTPKKPKAPAKRKTGLKTSAFRSHEVPKHLLPQTPAHHFDSVYRRRSQVAHHLHREFNAPSATQIRVDFDLAVATGR</sequence>
<evidence type="ECO:0000256" key="1">
    <source>
        <dbReference type="SAM" id="MobiDB-lite"/>
    </source>
</evidence>
<evidence type="ECO:0000313" key="3">
    <source>
        <dbReference type="Proteomes" id="UP000001072"/>
    </source>
</evidence>
<dbReference type="AlphaFoldDB" id="F4RS79"/>
<dbReference type="RefSeq" id="XP_007411900.1">
    <property type="nucleotide sequence ID" value="XM_007411838.1"/>
</dbReference>